<gene>
    <name evidence="2" type="ORF">HYC85_007009</name>
</gene>
<dbReference type="AlphaFoldDB" id="A0A7J7HMR4"/>
<organism evidence="2 3">
    <name type="scientific">Camellia sinensis</name>
    <name type="common">Tea plant</name>
    <name type="synonym">Thea sinensis</name>
    <dbReference type="NCBI Taxonomy" id="4442"/>
    <lineage>
        <taxon>Eukaryota</taxon>
        <taxon>Viridiplantae</taxon>
        <taxon>Streptophyta</taxon>
        <taxon>Embryophyta</taxon>
        <taxon>Tracheophyta</taxon>
        <taxon>Spermatophyta</taxon>
        <taxon>Magnoliopsida</taxon>
        <taxon>eudicotyledons</taxon>
        <taxon>Gunneridae</taxon>
        <taxon>Pentapetalae</taxon>
        <taxon>asterids</taxon>
        <taxon>Ericales</taxon>
        <taxon>Theaceae</taxon>
        <taxon>Camellia</taxon>
    </lineage>
</organism>
<evidence type="ECO:0000313" key="2">
    <source>
        <dbReference type="EMBL" id="KAF5954153.1"/>
    </source>
</evidence>
<name>A0A7J7HMR4_CAMSI</name>
<dbReference type="Proteomes" id="UP000593564">
    <property type="component" value="Unassembled WGS sequence"/>
</dbReference>
<reference evidence="2 3" key="2">
    <citation type="submission" date="2020-07" db="EMBL/GenBank/DDBJ databases">
        <title>Genome assembly of wild tea tree DASZ reveals pedigree and selection history of tea varieties.</title>
        <authorList>
            <person name="Zhang W."/>
        </authorList>
    </citation>
    <scope>NUCLEOTIDE SEQUENCE [LARGE SCALE GENOMIC DNA]</scope>
    <source>
        <strain evidence="3">cv. G240</strain>
        <tissue evidence="2">Leaf</tissue>
    </source>
</reference>
<comment type="caution">
    <text evidence="2">The sequence shown here is derived from an EMBL/GenBank/DDBJ whole genome shotgun (WGS) entry which is preliminary data.</text>
</comment>
<sequence>MPSFTTQRTLLHPTSPSLPSQPPYLASSHLPMLATVSLPHSIPTTLPSFPTLPPPPLNGNLNTVFG</sequence>
<accession>A0A7J7HMR4</accession>
<evidence type="ECO:0000313" key="3">
    <source>
        <dbReference type="Proteomes" id="UP000593564"/>
    </source>
</evidence>
<feature type="compositionally biased region" description="Polar residues" evidence="1">
    <location>
        <begin position="1"/>
        <end position="18"/>
    </location>
</feature>
<protein>
    <submittedName>
        <fullName evidence="2">Uncharacterized protein</fullName>
    </submittedName>
</protein>
<proteinExistence type="predicted"/>
<reference evidence="3" key="1">
    <citation type="journal article" date="2020" name="Nat. Commun.">
        <title>Genome assembly of wild tea tree DASZ reveals pedigree and selection history of tea varieties.</title>
        <authorList>
            <person name="Zhang W."/>
            <person name="Zhang Y."/>
            <person name="Qiu H."/>
            <person name="Guo Y."/>
            <person name="Wan H."/>
            <person name="Zhang X."/>
            <person name="Scossa F."/>
            <person name="Alseekh S."/>
            <person name="Zhang Q."/>
            <person name="Wang P."/>
            <person name="Xu L."/>
            <person name="Schmidt M.H."/>
            <person name="Jia X."/>
            <person name="Li D."/>
            <person name="Zhu A."/>
            <person name="Guo F."/>
            <person name="Chen W."/>
            <person name="Ni D."/>
            <person name="Usadel B."/>
            <person name="Fernie A.R."/>
            <person name="Wen W."/>
        </authorList>
    </citation>
    <scope>NUCLEOTIDE SEQUENCE [LARGE SCALE GENOMIC DNA]</scope>
    <source>
        <strain evidence="3">cv. G240</strain>
    </source>
</reference>
<keyword evidence="3" id="KW-1185">Reference proteome</keyword>
<feature type="region of interest" description="Disordered" evidence="1">
    <location>
        <begin position="1"/>
        <end position="24"/>
    </location>
</feature>
<dbReference type="EMBL" id="JACBKZ010000003">
    <property type="protein sequence ID" value="KAF5954153.1"/>
    <property type="molecule type" value="Genomic_DNA"/>
</dbReference>
<evidence type="ECO:0000256" key="1">
    <source>
        <dbReference type="SAM" id="MobiDB-lite"/>
    </source>
</evidence>